<proteinExistence type="predicted"/>
<dbReference type="PROSITE" id="PS51750">
    <property type="entry name" value="BRO_N"/>
    <property type="match status" value="1"/>
</dbReference>
<dbReference type="Proteomes" id="UP000823629">
    <property type="component" value="Unassembled WGS sequence"/>
</dbReference>
<comment type="caution">
    <text evidence="2">The sequence shown here is derived from an EMBL/GenBank/DDBJ whole genome shotgun (WGS) entry which is preliminary data.</text>
</comment>
<dbReference type="EMBL" id="JADING010000097">
    <property type="protein sequence ID" value="MBO8414504.1"/>
    <property type="molecule type" value="Genomic_DNA"/>
</dbReference>
<evidence type="ECO:0000313" key="3">
    <source>
        <dbReference type="Proteomes" id="UP000823629"/>
    </source>
</evidence>
<protein>
    <submittedName>
        <fullName evidence="2">Virulence RhuM family protein</fullName>
    </submittedName>
</protein>
<reference evidence="2" key="2">
    <citation type="journal article" date="2021" name="PeerJ">
        <title>Extensive microbial diversity within the chicken gut microbiome revealed by metagenomics and culture.</title>
        <authorList>
            <person name="Gilroy R."/>
            <person name="Ravi A."/>
            <person name="Getino M."/>
            <person name="Pursley I."/>
            <person name="Horton D.L."/>
            <person name="Alikhan N.F."/>
            <person name="Baker D."/>
            <person name="Gharbi K."/>
            <person name="Hall N."/>
            <person name="Watson M."/>
            <person name="Adriaenssens E.M."/>
            <person name="Foster-Nyarko E."/>
            <person name="Jarju S."/>
            <person name="Secka A."/>
            <person name="Antonio M."/>
            <person name="Oren A."/>
            <person name="Chaudhuri R.R."/>
            <person name="La Ragione R."/>
            <person name="Hildebrand F."/>
            <person name="Pallen M.J."/>
        </authorList>
    </citation>
    <scope>NUCLEOTIDE SEQUENCE</scope>
    <source>
        <strain evidence="2">1748</strain>
    </source>
</reference>
<dbReference type="InterPro" id="IPR003497">
    <property type="entry name" value="BRO_N_domain"/>
</dbReference>
<feature type="domain" description="Bro-N" evidence="1">
    <location>
        <begin position="1"/>
        <end position="113"/>
    </location>
</feature>
<evidence type="ECO:0000259" key="1">
    <source>
        <dbReference type="PROSITE" id="PS51750"/>
    </source>
</evidence>
<dbReference type="PANTHER" id="PTHR35810:SF1">
    <property type="entry name" value="CYTOPLASMIC PROTEIN"/>
    <property type="match status" value="1"/>
</dbReference>
<accession>A0A9D9GS54</accession>
<evidence type="ECO:0000313" key="2">
    <source>
        <dbReference type="EMBL" id="MBO8414504.1"/>
    </source>
</evidence>
<dbReference type="AlphaFoldDB" id="A0A9D9GS54"/>
<dbReference type="Pfam" id="PF13310">
    <property type="entry name" value="Virulence_RhuM"/>
    <property type="match status" value="1"/>
</dbReference>
<reference evidence="2" key="1">
    <citation type="submission" date="2020-10" db="EMBL/GenBank/DDBJ databases">
        <authorList>
            <person name="Gilroy R."/>
        </authorList>
    </citation>
    <scope>NUCLEOTIDE SEQUENCE</scope>
    <source>
        <strain evidence="2">1748</strain>
    </source>
</reference>
<sequence length="175" mass="20215">MAKYEIIKFVDDDFELDVNVSPQQNTIWLTQDQIAKLFGKSRSTITEHINNIFPEGELSEMTSVGNSDITNHRPAKLYNLDVILAVGYRVKSKRGMLFRRWATEVLRDYLIKGYSLSSDRAIVTTENYIQLINDVNHLKKDVEDIKEIVNRNVLDSIIIYEGDSFDGFSFIDFLL</sequence>
<organism evidence="2 3">
    <name type="scientific">Candidatus Scatoplasma merdavium</name>
    <dbReference type="NCBI Taxonomy" id="2840932"/>
    <lineage>
        <taxon>Bacteria</taxon>
        <taxon>Bacillati</taxon>
        <taxon>Bacillota</taxon>
        <taxon>Bacilli</taxon>
        <taxon>Bacillales</taxon>
        <taxon>Candidatus Scatoplasma</taxon>
    </lineage>
</organism>
<name>A0A9D9GS54_9BACL</name>
<gene>
    <name evidence="2" type="ORF">IAC78_03430</name>
</gene>
<dbReference type="InterPro" id="IPR011204">
    <property type="entry name" value="Virulence_RhuM-like"/>
</dbReference>
<dbReference type="PANTHER" id="PTHR35810">
    <property type="entry name" value="CYTOPLASMIC PROTEIN-RELATED"/>
    <property type="match status" value="1"/>
</dbReference>